<organism evidence="1 2">
    <name type="scientific">Sporosarcina limicola</name>
    <dbReference type="NCBI Taxonomy" id="34101"/>
    <lineage>
        <taxon>Bacteria</taxon>
        <taxon>Bacillati</taxon>
        <taxon>Bacillota</taxon>
        <taxon>Bacilli</taxon>
        <taxon>Bacillales</taxon>
        <taxon>Caryophanaceae</taxon>
        <taxon>Sporosarcina</taxon>
    </lineage>
</organism>
<protein>
    <submittedName>
        <fullName evidence="1">Uncharacterized protein</fullName>
    </submittedName>
</protein>
<dbReference type="RefSeq" id="WP_192598631.1">
    <property type="nucleotide sequence ID" value="NZ_JADBEL010000009.1"/>
</dbReference>
<keyword evidence="2" id="KW-1185">Reference proteome</keyword>
<reference evidence="1" key="1">
    <citation type="submission" date="2020-10" db="EMBL/GenBank/DDBJ databases">
        <title>Genomic Encyclopedia of Type Strains, Phase IV (KMG-IV): sequencing the most valuable type-strain genomes for metagenomic binning, comparative biology and taxonomic classification.</title>
        <authorList>
            <person name="Goeker M."/>
        </authorList>
    </citation>
    <scope>NUCLEOTIDE SEQUENCE</scope>
    <source>
        <strain evidence="1">DSM 13886</strain>
    </source>
</reference>
<sequence>MLNQVHDPYRRYEEVSVESINDAVKKLVKMETKGNEITVLTGKKKYLIDFLKFGYQSSDGPPGIGSIEDYKPENGVLYGYTTVFVTIPEASIGSLKVKYGRDGKMYKAESVTFKKAEPFKPSSDYH</sequence>
<name>A0A927RET1_9BACL</name>
<dbReference type="AlphaFoldDB" id="A0A927RET1"/>
<dbReference type="Proteomes" id="UP000658225">
    <property type="component" value="Unassembled WGS sequence"/>
</dbReference>
<evidence type="ECO:0000313" key="2">
    <source>
        <dbReference type="Proteomes" id="UP000658225"/>
    </source>
</evidence>
<accession>A0A927RET1</accession>
<comment type="caution">
    <text evidence="1">The sequence shown here is derived from an EMBL/GenBank/DDBJ whole genome shotgun (WGS) entry which is preliminary data.</text>
</comment>
<gene>
    <name evidence="1" type="ORF">H4683_001960</name>
</gene>
<dbReference type="EMBL" id="JADBEL010000009">
    <property type="protein sequence ID" value="MBE1554882.1"/>
    <property type="molecule type" value="Genomic_DNA"/>
</dbReference>
<evidence type="ECO:0000313" key="1">
    <source>
        <dbReference type="EMBL" id="MBE1554882.1"/>
    </source>
</evidence>
<proteinExistence type="predicted"/>